<reference evidence="1" key="1">
    <citation type="submission" date="2023-10" db="EMBL/GenBank/DDBJ databases">
        <title>Amphibacter perezi, gen. nov., sp. nov. a novel taxa of the family Comamonadaceae, class Betaproteobacteria isolated from the skin microbiota of Pelophylax perezi from different populations.</title>
        <authorList>
            <person name="Costa S."/>
            <person name="Proenca D.N."/>
            <person name="Lopes I."/>
            <person name="Morais P.V."/>
        </authorList>
    </citation>
    <scope>NUCLEOTIDE SEQUENCE</scope>
    <source>
        <strain evidence="1">SL12-8</strain>
    </source>
</reference>
<accession>A0ACC6P504</accession>
<dbReference type="EMBL" id="JAWDIE010000023">
    <property type="protein sequence ID" value="MEJ7139318.1"/>
    <property type="molecule type" value="Genomic_DNA"/>
</dbReference>
<name>A0ACC6P504_9BURK</name>
<sequence>RRWLEAAVVGLGLCPFAKPVLDAGRLHLTVSAARDEDAALADLQTELQALADLPASTRDTTLLVLPHLWPDFLDFNQFLDATDALLEALELDGIFQIAPFHPGFVFAGEPEDDMSHCTNRSPYPTLHLLREDSLAEAIESYAARRGDTDRIYEQNIRHLRGLGVAGWQTLFSHPKV</sequence>
<dbReference type="Proteomes" id="UP001364695">
    <property type="component" value="Unassembled WGS sequence"/>
</dbReference>
<feature type="non-terminal residue" evidence="1">
    <location>
        <position position="1"/>
    </location>
</feature>
<evidence type="ECO:0000313" key="1">
    <source>
        <dbReference type="EMBL" id="MEJ7139318.1"/>
    </source>
</evidence>
<proteinExistence type="predicted"/>
<organism evidence="1 2">
    <name type="scientific">Amphibiibacter pelophylacis</name>
    <dbReference type="NCBI Taxonomy" id="1799477"/>
    <lineage>
        <taxon>Bacteria</taxon>
        <taxon>Pseudomonadati</taxon>
        <taxon>Pseudomonadota</taxon>
        <taxon>Betaproteobacteria</taxon>
        <taxon>Burkholderiales</taxon>
        <taxon>Sphaerotilaceae</taxon>
        <taxon>Amphibiibacter</taxon>
    </lineage>
</organism>
<protein>
    <submittedName>
        <fullName evidence="1">DUF1415 domain-containing protein</fullName>
    </submittedName>
</protein>
<evidence type="ECO:0000313" key="2">
    <source>
        <dbReference type="Proteomes" id="UP001364695"/>
    </source>
</evidence>
<comment type="caution">
    <text evidence="1">The sequence shown here is derived from an EMBL/GenBank/DDBJ whole genome shotgun (WGS) entry which is preliminary data.</text>
</comment>
<gene>
    <name evidence="1" type="ORF">RV045_12905</name>
</gene>
<keyword evidence="2" id="KW-1185">Reference proteome</keyword>